<keyword evidence="1" id="KW-0472">Membrane</keyword>
<dbReference type="KEGG" id="pms:KNP414_02539"/>
<name>F8FAL1_PAEMK</name>
<accession>F8FAL1</accession>
<organism evidence="2 3">
    <name type="scientific">Paenibacillus mucilaginosus (strain KNP414)</name>
    <dbReference type="NCBI Taxonomy" id="1036673"/>
    <lineage>
        <taxon>Bacteria</taxon>
        <taxon>Bacillati</taxon>
        <taxon>Bacillota</taxon>
        <taxon>Bacilli</taxon>
        <taxon>Bacillales</taxon>
        <taxon>Paenibacillaceae</taxon>
        <taxon>Paenibacillus</taxon>
    </lineage>
</organism>
<evidence type="ECO:0000256" key="1">
    <source>
        <dbReference type="SAM" id="Phobius"/>
    </source>
</evidence>
<dbReference type="PATRIC" id="fig|1036673.3.peg.2299"/>
<dbReference type="InterPro" id="IPR036927">
    <property type="entry name" value="Cyt_c_oxase-like_su1_sf"/>
</dbReference>
<dbReference type="RefSeq" id="WP_013916261.1">
    <property type="nucleotide sequence ID" value="NC_015690.1"/>
</dbReference>
<evidence type="ECO:0000313" key="2">
    <source>
        <dbReference type="EMBL" id="AEI41100.1"/>
    </source>
</evidence>
<keyword evidence="1" id="KW-0812">Transmembrane</keyword>
<feature type="transmembrane region" description="Helical" evidence="1">
    <location>
        <begin position="95"/>
        <end position="118"/>
    </location>
</feature>
<gene>
    <name evidence="2" type="ordered locus">KNP414_02539</name>
</gene>
<dbReference type="AlphaFoldDB" id="F8FAL1"/>
<dbReference type="Gene3D" id="1.20.210.10">
    <property type="entry name" value="Cytochrome c oxidase-like, subunit I domain"/>
    <property type="match status" value="1"/>
</dbReference>
<feature type="transmembrane region" description="Helical" evidence="1">
    <location>
        <begin position="36"/>
        <end position="56"/>
    </location>
</feature>
<proteinExistence type="predicted"/>
<dbReference type="Proteomes" id="UP000006620">
    <property type="component" value="Chromosome"/>
</dbReference>
<dbReference type="SUPFAM" id="SSF81442">
    <property type="entry name" value="Cytochrome c oxidase subunit I-like"/>
    <property type="match status" value="1"/>
</dbReference>
<keyword evidence="1" id="KW-1133">Transmembrane helix</keyword>
<protein>
    <recommendedName>
        <fullName evidence="4">Cytochrome-c oxidase</fullName>
    </recommendedName>
</protein>
<dbReference type="HOGENOM" id="CLU_150673_1_0_9"/>
<feature type="transmembrane region" description="Helical" evidence="1">
    <location>
        <begin position="9"/>
        <end position="30"/>
    </location>
</feature>
<reference evidence="2 3" key="2">
    <citation type="journal article" date="2013" name="Genome Announc.">
        <title>Genome Sequence of Growth-Improving Paenibacillus mucilaginosus Strain KNP414.</title>
        <authorList>
            <person name="Lu J.J."/>
            <person name="Wang J.F."/>
            <person name="Hu X.F."/>
        </authorList>
    </citation>
    <scope>NUCLEOTIDE SEQUENCE [LARGE SCALE GENOMIC DNA]</scope>
    <source>
        <strain evidence="2 3">KNP414</strain>
    </source>
</reference>
<sequence>MGKTFIKIAAVYFGVGVSLGLMMGILHNFSLTSVHAHINLLGWVSMALFGLIYHVYPKAAQTRIAKLHFWLYNIAFPMMQVAIALQITIPTVPVFLPVTIVSSMAVVISVLLFGWNLFRQLTDTSAPRAR</sequence>
<evidence type="ECO:0008006" key="4">
    <source>
        <dbReference type="Google" id="ProtNLM"/>
    </source>
</evidence>
<feature type="transmembrane region" description="Helical" evidence="1">
    <location>
        <begin position="68"/>
        <end position="89"/>
    </location>
</feature>
<reference evidence="3" key="1">
    <citation type="submission" date="2011-06" db="EMBL/GenBank/DDBJ databases">
        <title>Complete genome sequence of Paenibacillus mucilaginosus KNP414.</title>
        <authorList>
            <person name="Wang J."/>
            <person name="Hu S."/>
            <person name="Hu X."/>
            <person name="Zhang B."/>
            <person name="Dong D."/>
            <person name="Zhang S."/>
            <person name="Zhao K."/>
            <person name="Wu D."/>
        </authorList>
    </citation>
    <scope>NUCLEOTIDE SEQUENCE [LARGE SCALE GENOMIC DNA]</scope>
    <source>
        <strain evidence="3">KNP414</strain>
    </source>
</reference>
<evidence type="ECO:0000313" key="3">
    <source>
        <dbReference type="Proteomes" id="UP000006620"/>
    </source>
</evidence>
<dbReference type="EMBL" id="CP002869">
    <property type="protein sequence ID" value="AEI41100.1"/>
    <property type="molecule type" value="Genomic_DNA"/>
</dbReference>